<comment type="caution">
    <text evidence="3">The sequence shown here is derived from an EMBL/GenBank/DDBJ whole genome shotgun (WGS) entry which is preliminary data.</text>
</comment>
<feature type="non-terminal residue" evidence="3">
    <location>
        <position position="476"/>
    </location>
</feature>
<reference evidence="3 4" key="1">
    <citation type="submission" date="2021-05" db="EMBL/GenBank/DDBJ databases">
        <title>Genome Assembly of Synthetic Allotetraploid Brassica napus Reveals Homoeologous Exchanges between Subgenomes.</title>
        <authorList>
            <person name="Davis J.T."/>
        </authorList>
    </citation>
    <scope>NUCLEOTIDE SEQUENCE [LARGE SCALE GENOMIC DNA]</scope>
    <source>
        <strain evidence="4">cv. Da-Ae</strain>
        <tissue evidence="3">Seedling</tissue>
    </source>
</reference>
<feature type="compositionally biased region" description="Low complexity" evidence="1">
    <location>
        <begin position="1"/>
        <end position="17"/>
    </location>
</feature>
<evidence type="ECO:0000256" key="1">
    <source>
        <dbReference type="SAM" id="MobiDB-lite"/>
    </source>
</evidence>
<dbReference type="Proteomes" id="UP000824890">
    <property type="component" value="Unassembled WGS sequence"/>
</dbReference>
<feature type="region of interest" description="Disordered" evidence="1">
    <location>
        <begin position="1"/>
        <end position="27"/>
    </location>
</feature>
<feature type="domain" description="Myb/SANT-like" evidence="2">
    <location>
        <begin position="36"/>
        <end position="112"/>
    </location>
</feature>
<evidence type="ECO:0000313" key="4">
    <source>
        <dbReference type="Proteomes" id="UP000824890"/>
    </source>
</evidence>
<gene>
    <name evidence="3" type="ORF">HID58_065118</name>
</gene>
<protein>
    <recommendedName>
        <fullName evidence="2">Myb/SANT-like domain-containing protein</fullName>
    </recommendedName>
</protein>
<dbReference type="Pfam" id="PF12776">
    <property type="entry name" value="Myb_DNA-bind_3"/>
    <property type="match status" value="1"/>
</dbReference>
<dbReference type="PANTHER" id="PTHR31704:SF43">
    <property type="entry name" value="HEAT SHOCK PROTEIN"/>
    <property type="match status" value="1"/>
</dbReference>
<evidence type="ECO:0000259" key="2">
    <source>
        <dbReference type="Pfam" id="PF12776"/>
    </source>
</evidence>
<keyword evidence="4" id="KW-1185">Reference proteome</keyword>
<dbReference type="PANTHER" id="PTHR31704">
    <property type="entry name" value="MYB/SANT-LIKE DNA-BINDING DOMAIN PROTEIN-RELATED"/>
    <property type="match status" value="1"/>
</dbReference>
<dbReference type="EMBL" id="JAGKQM010000015">
    <property type="protein sequence ID" value="KAH0877724.1"/>
    <property type="molecule type" value="Genomic_DNA"/>
</dbReference>
<accession>A0ABQ7ZBX2</accession>
<proteinExistence type="predicted"/>
<sequence>MICRMSSSHRCSASSSRQRGRNVSNETRTRSTDRFKWTYEQEKKLIELFDHAISMNKYTLKDPTALGRDYIVEQFNLAFNMNITYGFFKNKLDEFKKSYKMWKFLMKSTGISGCRLTKSFNREPPKFWDIMMMIHILQMNLPMMQLESILEEVNNVEDVGVVHTLVADEGVVCTDQVEAQELILEVVHEEVGENNHLRQQCKKLLLDLKIFNDKVYNNFFLVRLIKMITMNGKRRKRYSLIYKLQNILNFIGNVLIHSKTSNTDEDKLQLLEAMTGVSRNNEDIPKQLVGNTTKRTTLGHTAKCATMGHTAKSTTMGCTAWFSTWSAPSTAQQWGTPPTAPQWGTPPNAQQWGTPPNAQQWNTPPNAQQWGTPPNANQWGTPPNAQQWGTQSNVQQWDTPTSAQQWGVKDLIMEITNQPERIQLMFNMDFRWTIIMKFQIAQQKELRLIPNNHNHSVLVSQVVLILEKIHDNPEQE</sequence>
<evidence type="ECO:0000313" key="3">
    <source>
        <dbReference type="EMBL" id="KAH0877724.1"/>
    </source>
</evidence>
<dbReference type="InterPro" id="IPR024752">
    <property type="entry name" value="Myb/SANT-like_dom"/>
</dbReference>
<name>A0ABQ7ZBX2_BRANA</name>
<organism evidence="3 4">
    <name type="scientific">Brassica napus</name>
    <name type="common">Rape</name>
    <dbReference type="NCBI Taxonomy" id="3708"/>
    <lineage>
        <taxon>Eukaryota</taxon>
        <taxon>Viridiplantae</taxon>
        <taxon>Streptophyta</taxon>
        <taxon>Embryophyta</taxon>
        <taxon>Tracheophyta</taxon>
        <taxon>Spermatophyta</taxon>
        <taxon>Magnoliopsida</taxon>
        <taxon>eudicotyledons</taxon>
        <taxon>Gunneridae</taxon>
        <taxon>Pentapetalae</taxon>
        <taxon>rosids</taxon>
        <taxon>malvids</taxon>
        <taxon>Brassicales</taxon>
        <taxon>Brassicaceae</taxon>
        <taxon>Brassiceae</taxon>
        <taxon>Brassica</taxon>
    </lineage>
</organism>